<feature type="domain" description="Mammalian cell entry C-terminal" evidence="3">
    <location>
        <begin position="134"/>
        <end position="295"/>
    </location>
</feature>
<dbReference type="PANTHER" id="PTHR33371">
    <property type="entry name" value="INTERMEMBRANE PHOSPHOLIPID TRANSPORT SYSTEM BINDING PROTEIN MLAD-RELATED"/>
    <property type="match status" value="1"/>
</dbReference>
<proteinExistence type="predicted"/>
<dbReference type="InterPro" id="IPR024516">
    <property type="entry name" value="Mce_C"/>
</dbReference>
<evidence type="ECO:0000256" key="1">
    <source>
        <dbReference type="SAM" id="MobiDB-lite"/>
    </source>
</evidence>
<evidence type="ECO:0000313" key="5">
    <source>
        <dbReference type="Proteomes" id="UP001168537"/>
    </source>
</evidence>
<dbReference type="Pfam" id="PF02470">
    <property type="entry name" value="MlaD"/>
    <property type="match status" value="1"/>
</dbReference>
<dbReference type="InterPro" id="IPR005693">
    <property type="entry name" value="Mce"/>
</dbReference>
<dbReference type="Proteomes" id="UP001168537">
    <property type="component" value="Unassembled WGS sequence"/>
</dbReference>
<feature type="domain" description="Mce/MlaD" evidence="2">
    <location>
        <begin position="55"/>
        <end position="127"/>
    </location>
</feature>
<organism evidence="4 5">
    <name type="scientific">Nocardioides abyssi</name>
    <dbReference type="NCBI Taxonomy" id="3058370"/>
    <lineage>
        <taxon>Bacteria</taxon>
        <taxon>Bacillati</taxon>
        <taxon>Actinomycetota</taxon>
        <taxon>Actinomycetes</taxon>
        <taxon>Propionibacteriales</taxon>
        <taxon>Nocardioidaceae</taxon>
        <taxon>Nocardioides</taxon>
    </lineage>
</organism>
<feature type="region of interest" description="Disordered" evidence="1">
    <location>
        <begin position="450"/>
        <end position="480"/>
    </location>
</feature>
<gene>
    <name evidence="4" type="ORF">QWY29_00670</name>
</gene>
<comment type="caution">
    <text evidence="4">The sequence shown here is derived from an EMBL/GenBank/DDBJ whole genome shotgun (WGS) entry which is preliminary data.</text>
</comment>
<feature type="compositionally biased region" description="Gly residues" evidence="1">
    <location>
        <begin position="455"/>
        <end position="473"/>
    </location>
</feature>
<dbReference type="EMBL" id="JAUHJR010000001">
    <property type="protein sequence ID" value="MDN4159851.1"/>
    <property type="molecule type" value="Genomic_DNA"/>
</dbReference>
<evidence type="ECO:0000259" key="3">
    <source>
        <dbReference type="Pfam" id="PF11887"/>
    </source>
</evidence>
<accession>A0ABT8EPB2</accession>
<dbReference type="InterPro" id="IPR052336">
    <property type="entry name" value="MlaD_Phospholipid_Transporter"/>
</dbReference>
<dbReference type="PROSITE" id="PS51257">
    <property type="entry name" value="PROKAR_LIPOPROTEIN"/>
    <property type="match status" value="1"/>
</dbReference>
<protein>
    <submittedName>
        <fullName evidence="4">MCE family protein</fullName>
    </submittedName>
</protein>
<dbReference type="NCBIfam" id="TIGR00996">
    <property type="entry name" value="Mtu_fam_mce"/>
    <property type="match status" value="1"/>
</dbReference>
<dbReference type="InterPro" id="IPR003399">
    <property type="entry name" value="Mce/MlaD"/>
</dbReference>
<sequence>MRLRPFQRPSQRPFQRLARATAAVAVGSLLLTGCDFDVYKLPLPGGTSTGDDPMTISVEFTDVLDLVPQSTVKVNDVSVGKVTDVALEGETAVVTLEVRGDTELPADAVAEIRQTSLLGEKFVSLEAPEDSRSTEVLADGDEIPLERTGRNPEVEEVLGALSLVLNGGGVAQLKTIAGELNLALEGREDSARSVLTQARRLVGTLDENRADIVAAIESVNQLAIDVDEQQDTIDLALDELPSAIKSLDQQRGDLVKMLRALDDLGDVGVRVINASKDATIESVRQLQPVLTQLANSGDALVDSFNVFLTYPFVDEVVGRDPQVARNLHMGDYTNLSVQLDIDARGGVTGIPTSLPTLLPTELEPTAVVSSVLKCLQSLSLTSKACQKVLGNVQLLLELREECAKPKNKNVVVCTILNQLPGLPLPLGGDTDGNGNGGGLGALGDLLGLPRAPFGPTGGTSGGPATGTTGGTEPGRGPTMGQLMDVYDPALVTLLVPSLVQKEAAR</sequence>
<evidence type="ECO:0000313" key="4">
    <source>
        <dbReference type="EMBL" id="MDN4159851.1"/>
    </source>
</evidence>
<dbReference type="Pfam" id="PF11887">
    <property type="entry name" value="Mce4_CUP1"/>
    <property type="match status" value="1"/>
</dbReference>
<dbReference type="RefSeq" id="WP_300958697.1">
    <property type="nucleotide sequence ID" value="NZ_JAUHJR010000001.1"/>
</dbReference>
<evidence type="ECO:0000259" key="2">
    <source>
        <dbReference type="Pfam" id="PF02470"/>
    </source>
</evidence>
<keyword evidence="5" id="KW-1185">Reference proteome</keyword>
<dbReference type="PANTHER" id="PTHR33371:SF15">
    <property type="entry name" value="LIPOPROTEIN LPRN"/>
    <property type="match status" value="1"/>
</dbReference>
<reference evidence="4" key="1">
    <citation type="submission" date="2023-06" db="EMBL/GenBank/DDBJ databases">
        <title>Draft genome sequence of Nocardioides sp. SOB72.</title>
        <authorList>
            <person name="Zhang G."/>
        </authorList>
    </citation>
    <scope>NUCLEOTIDE SEQUENCE</scope>
    <source>
        <strain evidence="4">SOB72</strain>
    </source>
</reference>
<name>A0ABT8EPB2_9ACTN</name>